<organism evidence="2">
    <name type="scientific">Pyramimonas obovata</name>
    <dbReference type="NCBI Taxonomy" id="1411642"/>
    <lineage>
        <taxon>Eukaryota</taxon>
        <taxon>Viridiplantae</taxon>
        <taxon>Chlorophyta</taxon>
        <taxon>Pyramimonadophyceae</taxon>
        <taxon>Pyramimonadales</taxon>
        <taxon>Pyramimonadaceae</taxon>
        <taxon>Pyramimonas</taxon>
        <taxon>Pyramimonas incertae sedis</taxon>
    </lineage>
</organism>
<feature type="transmembrane region" description="Helical" evidence="1">
    <location>
        <begin position="12"/>
        <end position="32"/>
    </location>
</feature>
<gene>
    <name evidence="2" type="ORF">POBO1169_LOCUS13178</name>
</gene>
<protein>
    <recommendedName>
        <fullName evidence="3">Methyltransferase domain-containing protein</fullName>
    </recommendedName>
</protein>
<keyword evidence="1" id="KW-0472">Membrane</keyword>
<dbReference type="AlphaFoldDB" id="A0A7S0RFX3"/>
<name>A0A7S0RFX3_9CHLO</name>
<accession>A0A7S0RFX3</accession>
<dbReference type="Gene3D" id="3.40.50.150">
    <property type="entry name" value="Vaccinia Virus protein VP39"/>
    <property type="match status" value="1"/>
</dbReference>
<dbReference type="InterPro" id="IPR029063">
    <property type="entry name" value="SAM-dependent_MTases_sf"/>
</dbReference>
<keyword evidence="1" id="KW-1133">Transmembrane helix</keyword>
<reference evidence="2" key="1">
    <citation type="submission" date="2021-01" db="EMBL/GenBank/DDBJ databases">
        <authorList>
            <person name="Corre E."/>
            <person name="Pelletier E."/>
            <person name="Niang G."/>
            <person name="Scheremetjew M."/>
            <person name="Finn R."/>
            <person name="Kale V."/>
            <person name="Holt S."/>
            <person name="Cochrane G."/>
            <person name="Meng A."/>
            <person name="Brown T."/>
            <person name="Cohen L."/>
        </authorList>
    </citation>
    <scope>NUCLEOTIDE SEQUENCE</scope>
    <source>
        <strain evidence="2">CCMP722</strain>
    </source>
</reference>
<keyword evidence="1" id="KW-0812">Transmembrane</keyword>
<proteinExistence type="predicted"/>
<dbReference type="SUPFAM" id="SSF53335">
    <property type="entry name" value="S-adenosyl-L-methionine-dependent methyltransferases"/>
    <property type="match status" value="1"/>
</dbReference>
<evidence type="ECO:0008006" key="3">
    <source>
        <dbReference type="Google" id="ProtNLM"/>
    </source>
</evidence>
<sequence>MTQKGHCFRGLLTSACIILNVVAVGSYLLSIFSTKAALPVPAPRSPEQIIQSGCAYAGTLESLARKYKPTKFFPYLHTGYHRFYETFFEQYRSRPLRMLEIGLDSGAGTLMWKEYFPCVELFGIDSNTNTSGSMKAKTVARVFQGDQSNATFLKEFVKQSGGNFDIIVDDGGHSFLQQIVSYQVLFETALRPGGIYAIEDIESSFWDGGRMYGVKMLGGLDNPSTTYSKFKKVADVVNRKFHDNRYQVFGRVDLWVKGITFYPNLIILQKKSKVDRPYDAHYIYNKQVKGPAKYQGNEFSYGPSPFAPDTLDPNWKAARLAPNNFQAKYGPKAVPVFVWGYEDTRVLQ</sequence>
<dbReference type="EMBL" id="HBFA01025961">
    <property type="protein sequence ID" value="CAD8676500.1"/>
    <property type="molecule type" value="Transcribed_RNA"/>
</dbReference>
<evidence type="ECO:0000256" key="1">
    <source>
        <dbReference type="SAM" id="Phobius"/>
    </source>
</evidence>
<evidence type="ECO:0000313" key="2">
    <source>
        <dbReference type="EMBL" id="CAD8676500.1"/>
    </source>
</evidence>